<sequence length="91" mass="10327">MNAHSTLRGYPNDRPRGNAVEDFISITNLQLLNVKDEGPTFQQHNAKGWPNLTLSIGQHLSNTTSWEVLEDVTFSDHSFIKIQLKIKVQSH</sequence>
<reference evidence="2 3" key="1">
    <citation type="journal article" date="2019" name="Sci. Rep.">
        <title>Orb-weaving spider Araneus ventricosus genome elucidates the spidroin gene catalogue.</title>
        <authorList>
            <person name="Kono N."/>
            <person name="Nakamura H."/>
            <person name="Ohtoshi R."/>
            <person name="Moran D.A.P."/>
            <person name="Shinohara A."/>
            <person name="Yoshida Y."/>
            <person name="Fujiwara M."/>
            <person name="Mori M."/>
            <person name="Tomita M."/>
            <person name="Arakawa K."/>
        </authorList>
    </citation>
    <scope>NUCLEOTIDE SEQUENCE [LARGE SCALE GENOMIC DNA]</scope>
</reference>
<name>A0A4Y2F6G9_ARAVE</name>
<dbReference type="Pfam" id="PF14529">
    <property type="entry name" value="Exo_endo_phos_2"/>
    <property type="match status" value="1"/>
</dbReference>
<dbReference type="InterPro" id="IPR036691">
    <property type="entry name" value="Endo/exonu/phosph_ase_sf"/>
</dbReference>
<proteinExistence type="predicted"/>
<organism evidence="2 3">
    <name type="scientific">Araneus ventricosus</name>
    <name type="common">Orbweaver spider</name>
    <name type="synonym">Epeira ventricosa</name>
    <dbReference type="NCBI Taxonomy" id="182803"/>
    <lineage>
        <taxon>Eukaryota</taxon>
        <taxon>Metazoa</taxon>
        <taxon>Ecdysozoa</taxon>
        <taxon>Arthropoda</taxon>
        <taxon>Chelicerata</taxon>
        <taxon>Arachnida</taxon>
        <taxon>Araneae</taxon>
        <taxon>Araneomorphae</taxon>
        <taxon>Entelegynae</taxon>
        <taxon>Araneoidea</taxon>
        <taxon>Araneidae</taxon>
        <taxon>Araneus</taxon>
    </lineage>
</organism>
<evidence type="ECO:0000313" key="2">
    <source>
        <dbReference type="EMBL" id="GBM35755.1"/>
    </source>
</evidence>
<dbReference type="Proteomes" id="UP000499080">
    <property type="component" value="Unassembled WGS sequence"/>
</dbReference>
<dbReference type="GO" id="GO:0003824">
    <property type="term" value="F:catalytic activity"/>
    <property type="evidence" value="ECO:0007669"/>
    <property type="project" value="InterPro"/>
</dbReference>
<dbReference type="SUPFAM" id="SSF56219">
    <property type="entry name" value="DNase I-like"/>
    <property type="match status" value="1"/>
</dbReference>
<dbReference type="OrthoDB" id="6437038at2759"/>
<dbReference type="AlphaFoldDB" id="A0A4Y2F6G9"/>
<dbReference type="Gene3D" id="3.60.10.10">
    <property type="entry name" value="Endonuclease/exonuclease/phosphatase"/>
    <property type="match status" value="1"/>
</dbReference>
<accession>A0A4Y2F6G9</accession>
<keyword evidence="3" id="KW-1185">Reference proteome</keyword>
<gene>
    <name evidence="2" type="ORF">AVEN_108955_1</name>
</gene>
<protein>
    <recommendedName>
        <fullName evidence="1">Endonuclease/exonuclease/phosphatase domain-containing protein</fullName>
    </recommendedName>
</protein>
<comment type="caution">
    <text evidence="2">The sequence shown here is derived from an EMBL/GenBank/DDBJ whole genome shotgun (WGS) entry which is preliminary data.</text>
</comment>
<dbReference type="InterPro" id="IPR005135">
    <property type="entry name" value="Endo/exonuclease/phosphatase"/>
</dbReference>
<feature type="domain" description="Endonuclease/exonuclease/phosphatase" evidence="1">
    <location>
        <begin position="1"/>
        <end position="80"/>
    </location>
</feature>
<evidence type="ECO:0000313" key="3">
    <source>
        <dbReference type="Proteomes" id="UP000499080"/>
    </source>
</evidence>
<evidence type="ECO:0000259" key="1">
    <source>
        <dbReference type="Pfam" id="PF14529"/>
    </source>
</evidence>
<dbReference type="EMBL" id="BGPR01000793">
    <property type="protein sequence ID" value="GBM35755.1"/>
    <property type="molecule type" value="Genomic_DNA"/>
</dbReference>